<protein>
    <submittedName>
        <fullName evidence="1">Uncharacterized protein</fullName>
    </submittedName>
</protein>
<dbReference type="AlphaFoldDB" id="T0ZJR4"/>
<comment type="caution">
    <text evidence="1">The sequence shown here is derived from an EMBL/GenBank/DDBJ whole genome shotgun (WGS) entry which is preliminary data.</text>
</comment>
<gene>
    <name evidence="1" type="ORF">B1B_13423</name>
</gene>
<organism evidence="1">
    <name type="scientific">mine drainage metagenome</name>
    <dbReference type="NCBI Taxonomy" id="410659"/>
    <lineage>
        <taxon>unclassified sequences</taxon>
        <taxon>metagenomes</taxon>
        <taxon>ecological metagenomes</taxon>
    </lineage>
</organism>
<accession>T0ZJR4</accession>
<dbReference type="EMBL" id="AUZY01008838">
    <property type="protein sequence ID" value="EQD44687.1"/>
    <property type="molecule type" value="Genomic_DNA"/>
</dbReference>
<reference evidence="1" key="1">
    <citation type="submission" date="2013-08" db="EMBL/GenBank/DDBJ databases">
        <authorList>
            <person name="Mendez C."/>
            <person name="Richter M."/>
            <person name="Ferrer M."/>
            <person name="Sanchez J."/>
        </authorList>
    </citation>
    <scope>NUCLEOTIDE SEQUENCE</scope>
</reference>
<sequence length="113" mass="12491">MTECVMFNMVLGDFHPSTICVGRSNFPASLKGLLSLTNGEYAEESLKEYIEEYARTDEILPEDRTIGFVVFNLPKKVASVSISTMNEKEASTMNELKGSLTVLGFKFELDGPA</sequence>
<evidence type="ECO:0000313" key="1">
    <source>
        <dbReference type="EMBL" id="EQD44687.1"/>
    </source>
</evidence>
<name>T0ZJR4_9ZZZZ</name>
<reference evidence="1" key="2">
    <citation type="journal article" date="2014" name="ISME J.">
        <title>Microbial stratification in low pH oxic and suboxic macroscopic growths along an acid mine drainage.</title>
        <authorList>
            <person name="Mendez-Garcia C."/>
            <person name="Mesa V."/>
            <person name="Sprenger R.R."/>
            <person name="Richter M."/>
            <person name="Diez M.S."/>
            <person name="Solano J."/>
            <person name="Bargiela R."/>
            <person name="Golyshina O.V."/>
            <person name="Manteca A."/>
            <person name="Ramos J.L."/>
            <person name="Gallego J.R."/>
            <person name="Llorente I."/>
            <person name="Martins Dos Santos V.A."/>
            <person name="Jensen O.N."/>
            <person name="Pelaez A.I."/>
            <person name="Sanchez J."/>
            <person name="Ferrer M."/>
        </authorList>
    </citation>
    <scope>NUCLEOTIDE SEQUENCE</scope>
</reference>
<dbReference type="Gene3D" id="3.30.420.600">
    <property type="entry name" value="Thermoplasma acidophilum protein TA0956"/>
    <property type="match status" value="1"/>
</dbReference>
<proteinExistence type="predicted"/>
<dbReference type="Pfam" id="PF11513">
    <property type="entry name" value="TA0956"/>
    <property type="match status" value="1"/>
</dbReference>
<dbReference type="InterPro" id="IPR021595">
    <property type="entry name" value="TA0956"/>
</dbReference>
<dbReference type="InterPro" id="IPR038394">
    <property type="entry name" value="TA0956_sf"/>
</dbReference>